<dbReference type="EMBL" id="RKQK01000004">
    <property type="protein sequence ID" value="RPE64802.1"/>
    <property type="molecule type" value="Genomic_DNA"/>
</dbReference>
<dbReference type="OrthoDB" id="5287468at2"/>
<keyword evidence="8" id="KW-1185">Reference proteome</keyword>
<dbReference type="NCBIfam" id="TIGR01372">
    <property type="entry name" value="soxA"/>
    <property type="match status" value="1"/>
</dbReference>
<evidence type="ECO:0000259" key="6">
    <source>
        <dbReference type="Pfam" id="PF17806"/>
    </source>
</evidence>
<evidence type="ECO:0000313" key="8">
    <source>
        <dbReference type="Proteomes" id="UP000269689"/>
    </source>
</evidence>
<dbReference type="PANTHER" id="PTHR43757:SF2">
    <property type="entry name" value="AMINOMETHYLTRANSFERASE, MITOCHONDRIAL"/>
    <property type="match status" value="1"/>
</dbReference>
<evidence type="ECO:0000256" key="1">
    <source>
        <dbReference type="ARBA" id="ARBA00008609"/>
    </source>
</evidence>
<accession>A0A3N4U2S2</accession>
<dbReference type="Pfam" id="PF17806">
    <property type="entry name" value="SO_alpha_A3"/>
    <property type="match status" value="1"/>
</dbReference>
<dbReference type="Pfam" id="PF08669">
    <property type="entry name" value="GCV_T_C"/>
    <property type="match status" value="1"/>
</dbReference>
<dbReference type="AlphaFoldDB" id="A0A3N4U2S2"/>
<dbReference type="PRINTS" id="PR00469">
    <property type="entry name" value="PNDRDTASEII"/>
</dbReference>
<comment type="caution">
    <text evidence="7">The sequence shown here is derived from an EMBL/GenBank/DDBJ whole genome shotgun (WGS) entry which is preliminary data.</text>
</comment>
<dbReference type="Gene3D" id="1.10.10.1100">
    <property type="entry name" value="BFD-like [2Fe-2S]-binding domain"/>
    <property type="match status" value="1"/>
</dbReference>
<sequence>MTTYRVAGKGRVDTGQPVTFTFDGKRFEGCAGDTVASALLANGVHLMGRSFKYHRPRGPVTAGSEEPNALIGTRRGAGQFEPNTRATVQEIWDGLETTSQNKFPNLKFDIGAINDFAYMLFSAGFYYKTFMWPKNFWHKVYEPFIRKAAGLGVSPTEEDPDTYASRNLHCDVLIVGAGPTGLAAARAAAVGGVNVVLIDENVECGGTLLSKPNAEINGMPSWDWLAAELVSLRSLGVKIMTRTTAIGYYHQNMIGMVEKLTDHLSDLPKDTPRERMWHVRAKQVILAQGALEKPLVFHGNDRPGVMLAGSAQTYLNRYGVLVGKRPVIITSHDSAWDAAFDLADAGADVRAIVDTRETVDEELQSQARMRGIGMKLSHTVTATSGRLRVSSIRVNPIDDGKAGDGLIIPCDALLMSGGWTPSLHLFSHTKGSLTWNEDQTTFLPKDTPEDCTIAGASRGLWGIENVLIDGASAGVKVAMALGKESQTRQHKVTHDRIGSGVSQIELPTDKSSGKAKAFVDFQNDVTAKDLRLAVREGMRSIEHVKRYTTNGMATDQGKMSNINGLNIAADALNKPQPQVGLTTFRPPYTPTTFGAFAGYHRGDHFEITRKTQIDSWAQENGAVFEPVGQWRRARYFPKRGEDMDTAVGRECRTTRAHVGIFDASTLGKIEVVGPDAVEFMNRMYTNPWTKLAAGRCRYGLLLGDDGFIRDDGVIGRMSQDCFHVTTTTGGAARVMNMMEDYLQTEWPDLDVWLTSTTENWSTIALNGPKAAKLLAPLVDGVELTEDAFPHMSCAECTVAGMPARLFRVSFTGEIGFEINVPAPMGRKLWETLWQAGQEHGITAYGTETMHVLRAEKGYIIVGQDTDGTVTPYDAGMGWAVAKTKKDFVGMRGLMRPDLVASNRRHLVGLLTEDGTKLEEGAQIVFDPHQAIPMTMVGHVTSSYHSDAMGRPIALALVECGQNRMGETVYIPMPDRTIAAKITSTVFFDPSNSRVKIPSGEML</sequence>
<dbReference type="SUPFAM" id="SSF51905">
    <property type="entry name" value="FAD/NAD(P)-binding domain"/>
    <property type="match status" value="1"/>
</dbReference>
<dbReference type="InterPro" id="IPR006222">
    <property type="entry name" value="GCVT_N"/>
</dbReference>
<dbReference type="Pfam" id="PF07992">
    <property type="entry name" value="Pyr_redox_2"/>
    <property type="match status" value="1"/>
</dbReference>
<evidence type="ECO:0000313" key="7">
    <source>
        <dbReference type="EMBL" id="RPE64802.1"/>
    </source>
</evidence>
<feature type="domain" description="GCVT N-terminal" evidence="3">
    <location>
        <begin position="615"/>
        <end position="884"/>
    </location>
</feature>
<reference evidence="7 8" key="1">
    <citation type="submission" date="2018-11" db="EMBL/GenBank/DDBJ databases">
        <title>Genomic Encyclopedia of Type Strains, Phase IV (KMG-IV): sequencing the most valuable type-strain genomes for metagenomic binning, comparative biology and taxonomic classification.</title>
        <authorList>
            <person name="Goeker M."/>
        </authorList>
    </citation>
    <scope>NUCLEOTIDE SEQUENCE [LARGE SCALE GENOMIC DNA]</scope>
    <source>
        <strain evidence="7 8">DSM 104731</strain>
    </source>
</reference>
<dbReference type="InterPro" id="IPR006277">
    <property type="entry name" value="Sarcosine_oxidase_asu"/>
</dbReference>
<name>A0A3N4U2S2_9RHOB</name>
<dbReference type="Proteomes" id="UP000269689">
    <property type="component" value="Unassembled WGS sequence"/>
</dbReference>
<keyword evidence="2" id="KW-0560">Oxidoreductase</keyword>
<evidence type="ECO:0000259" key="4">
    <source>
        <dbReference type="Pfam" id="PF07992"/>
    </source>
</evidence>
<gene>
    <name evidence="7" type="ORF">EDD53_2564</name>
</gene>
<dbReference type="PIRSF" id="PIRSF037980">
    <property type="entry name" value="SoxA"/>
    <property type="match status" value="1"/>
</dbReference>
<evidence type="ECO:0000256" key="2">
    <source>
        <dbReference type="ARBA" id="ARBA00023002"/>
    </source>
</evidence>
<dbReference type="Gene3D" id="3.10.20.440">
    <property type="entry name" value="2Fe-2S iron-sulphur cluster binding domain, sarcosine oxidase, alpha subunit, N-terminal domain"/>
    <property type="match status" value="1"/>
</dbReference>
<evidence type="ECO:0000259" key="5">
    <source>
        <dbReference type="Pfam" id="PF08669"/>
    </source>
</evidence>
<organism evidence="7 8">
    <name type="scientific">Pacificibacter maritimus</name>
    <dbReference type="NCBI Taxonomy" id="762213"/>
    <lineage>
        <taxon>Bacteria</taxon>
        <taxon>Pseudomonadati</taxon>
        <taxon>Pseudomonadota</taxon>
        <taxon>Alphaproteobacteria</taxon>
        <taxon>Rhodobacterales</taxon>
        <taxon>Roseobacteraceae</taxon>
        <taxon>Pacificibacter</taxon>
    </lineage>
</organism>
<dbReference type="InterPro" id="IPR028896">
    <property type="entry name" value="GcvT/YgfZ/DmdA"/>
</dbReference>
<dbReference type="SUPFAM" id="SSF103025">
    <property type="entry name" value="Folate-binding domain"/>
    <property type="match status" value="1"/>
</dbReference>
<dbReference type="Gene3D" id="3.50.50.60">
    <property type="entry name" value="FAD/NAD(P)-binding domain"/>
    <property type="match status" value="2"/>
</dbReference>
<feature type="domain" description="SoxA A3" evidence="6">
    <location>
        <begin position="515"/>
        <end position="598"/>
    </location>
</feature>
<dbReference type="SUPFAM" id="SSF101790">
    <property type="entry name" value="Aminomethyltransferase beta-barrel domain"/>
    <property type="match status" value="1"/>
</dbReference>
<dbReference type="Gene3D" id="3.30.1360.120">
    <property type="entry name" value="Probable tRNA modification gtpase trme, domain 1"/>
    <property type="match status" value="1"/>
</dbReference>
<dbReference type="InterPro" id="IPR041117">
    <property type="entry name" value="SoxA_A3"/>
</dbReference>
<feature type="domain" description="Aminomethyltransferase C-terminal" evidence="5">
    <location>
        <begin position="904"/>
        <end position="988"/>
    </location>
</feature>
<dbReference type="PANTHER" id="PTHR43757">
    <property type="entry name" value="AMINOMETHYLTRANSFERASE"/>
    <property type="match status" value="1"/>
</dbReference>
<dbReference type="GO" id="GO:0046653">
    <property type="term" value="P:tetrahydrofolate metabolic process"/>
    <property type="evidence" value="ECO:0007669"/>
    <property type="project" value="InterPro"/>
</dbReference>
<dbReference type="Pfam" id="PF13510">
    <property type="entry name" value="Fer2_4"/>
    <property type="match status" value="1"/>
</dbReference>
<dbReference type="InterPro" id="IPR041854">
    <property type="entry name" value="BFD-like_2Fe2S-bd_dom_sf"/>
</dbReference>
<dbReference type="RefSeq" id="WP_123793740.1">
    <property type="nucleotide sequence ID" value="NZ_RKQK01000004.1"/>
</dbReference>
<dbReference type="InterPro" id="IPR023753">
    <property type="entry name" value="FAD/NAD-binding_dom"/>
</dbReference>
<dbReference type="Pfam" id="PF01571">
    <property type="entry name" value="GCV_T"/>
    <property type="match status" value="1"/>
</dbReference>
<dbReference type="GO" id="GO:0008115">
    <property type="term" value="F:sarcosine oxidase activity"/>
    <property type="evidence" value="ECO:0007669"/>
    <property type="project" value="InterPro"/>
</dbReference>
<dbReference type="InterPro" id="IPR029043">
    <property type="entry name" value="GcvT/YgfZ_C"/>
</dbReference>
<dbReference type="InterPro" id="IPR027266">
    <property type="entry name" value="TrmE/GcvT-like"/>
</dbReference>
<dbReference type="InterPro" id="IPR036188">
    <property type="entry name" value="FAD/NAD-bd_sf"/>
</dbReference>
<comment type="similarity">
    <text evidence="1">Belongs to the GcvT family.</text>
</comment>
<protein>
    <submittedName>
        <fullName evidence="7">Sarcosine oxidase subunit alpha</fullName>
    </submittedName>
</protein>
<proteinExistence type="inferred from homology"/>
<dbReference type="PRINTS" id="PR00368">
    <property type="entry name" value="FADPNR"/>
</dbReference>
<evidence type="ECO:0000259" key="3">
    <source>
        <dbReference type="Pfam" id="PF01571"/>
    </source>
</evidence>
<feature type="domain" description="FAD/NAD(P)-binding" evidence="4">
    <location>
        <begin position="171"/>
        <end position="437"/>
    </location>
</feature>
<dbReference type="InterPro" id="IPR042204">
    <property type="entry name" value="2Fe-2S-bd_N"/>
</dbReference>
<dbReference type="InterPro" id="IPR013977">
    <property type="entry name" value="GcvT_C"/>
</dbReference>